<evidence type="ECO:0000313" key="6">
    <source>
        <dbReference type="Proteomes" id="UP001215087"/>
    </source>
</evidence>
<organism evidence="5 6">
    <name type="scientific">Eubacterium limosum</name>
    <dbReference type="NCBI Taxonomy" id="1736"/>
    <lineage>
        <taxon>Bacteria</taxon>
        <taxon>Bacillati</taxon>
        <taxon>Bacillota</taxon>
        <taxon>Clostridia</taxon>
        <taxon>Eubacteriales</taxon>
        <taxon>Eubacteriaceae</taxon>
        <taxon>Eubacterium</taxon>
    </lineage>
</organism>
<feature type="domain" description="HTH tetR-type" evidence="4">
    <location>
        <begin position="29"/>
        <end position="89"/>
    </location>
</feature>
<feature type="compositionally biased region" description="Basic residues" evidence="3">
    <location>
        <begin position="1"/>
        <end position="12"/>
    </location>
</feature>
<dbReference type="SUPFAM" id="SSF48498">
    <property type="entry name" value="Tetracyclin repressor-like, C-terminal domain"/>
    <property type="match status" value="1"/>
</dbReference>
<protein>
    <submittedName>
        <fullName evidence="5">TetR/AcrR family transcriptional regulator</fullName>
    </submittedName>
</protein>
<dbReference type="Gene3D" id="1.10.357.10">
    <property type="entry name" value="Tetracycline Repressor, domain 2"/>
    <property type="match status" value="1"/>
</dbReference>
<dbReference type="PROSITE" id="PS50977">
    <property type="entry name" value="HTH_TETR_2"/>
    <property type="match status" value="1"/>
</dbReference>
<dbReference type="PANTHER" id="PTHR43479:SF11">
    <property type="entry name" value="ACREF_ENVCD OPERON REPRESSOR-RELATED"/>
    <property type="match status" value="1"/>
</dbReference>
<feature type="region of interest" description="Disordered" evidence="3">
    <location>
        <begin position="1"/>
        <end position="29"/>
    </location>
</feature>
<keyword evidence="1 2" id="KW-0238">DNA-binding</keyword>
<name>A0ABT5UMN0_EUBLI</name>
<accession>A0ABT5UMN0</accession>
<dbReference type="RefSeq" id="WP_227205068.1">
    <property type="nucleotide sequence ID" value="NZ_JAJCLO010000001.1"/>
</dbReference>
<evidence type="ECO:0000313" key="5">
    <source>
        <dbReference type="EMBL" id="MDE1470205.1"/>
    </source>
</evidence>
<dbReference type="PANTHER" id="PTHR43479">
    <property type="entry name" value="ACREF/ENVCD OPERON REPRESSOR-RELATED"/>
    <property type="match status" value="1"/>
</dbReference>
<evidence type="ECO:0000256" key="3">
    <source>
        <dbReference type="SAM" id="MobiDB-lite"/>
    </source>
</evidence>
<proteinExistence type="predicted"/>
<dbReference type="InterPro" id="IPR036271">
    <property type="entry name" value="Tet_transcr_reg_TetR-rel_C_sf"/>
</dbReference>
<evidence type="ECO:0000256" key="1">
    <source>
        <dbReference type="ARBA" id="ARBA00023125"/>
    </source>
</evidence>
<evidence type="ECO:0000256" key="2">
    <source>
        <dbReference type="PROSITE-ProRule" id="PRU00335"/>
    </source>
</evidence>
<dbReference type="InterPro" id="IPR009057">
    <property type="entry name" value="Homeodomain-like_sf"/>
</dbReference>
<keyword evidence="6" id="KW-1185">Reference proteome</keyword>
<dbReference type="Proteomes" id="UP001215087">
    <property type="component" value="Unassembled WGS sequence"/>
</dbReference>
<feature type="DNA-binding region" description="H-T-H motif" evidence="2">
    <location>
        <begin position="52"/>
        <end position="71"/>
    </location>
</feature>
<sequence length="228" mass="26842">MSQRRNHMHNHRGSAPNSPTRPRISKKPMERRQEIIRTAFGLFSEKGFENTTIQDIAAQMNVSVGLCYRYFKSKTDIFEAACEFYATESLRETQILNEPDMPAVDKLHYFIQYLFDYTLKHKEFEANYHENSEIRASRIDKVAAKMVEDLIPVIQQGIREGTFHCENPETTTRFIVFGMLHTFHEEIPAENIEAYIHHFVIFIRKMLVDLLKIDNPEQLLVWDEKNKS</sequence>
<dbReference type="Pfam" id="PF00440">
    <property type="entry name" value="TetR_N"/>
    <property type="match status" value="1"/>
</dbReference>
<comment type="caution">
    <text evidence="5">The sequence shown here is derived from an EMBL/GenBank/DDBJ whole genome shotgun (WGS) entry which is preliminary data.</text>
</comment>
<dbReference type="InterPro" id="IPR050624">
    <property type="entry name" value="HTH-type_Tx_Regulator"/>
</dbReference>
<gene>
    <name evidence="5" type="ORF">PTZ04_08045</name>
</gene>
<reference evidence="5 6" key="1">
    <citation type="submission" date="2023-02" db="EMBL/GenBank/DDBJ databases">
        <title>Comparative genome analysis of Eubacterium limosum species.</title>
        <authorList>
            <person name="Bak J.E."/>
        </authorList>
    </citation>
    <scope>NUCLEOTIDE SEQUENCE [LARGE SCALE GENOMIC DNA]</scope>
    <source>
        <strain evidence="5 6">KGMB01548</strain>
    </source>
</reference>
<dbReference type="SUPFAM" id="SSF46689">
    <property type="entry name" value="Homeodomain-like"/>
    <property type="match status" value="1"/>
</dbReference>
<evidence type="ECO:0000259" key="4">
    <source>
        <dbReference type="PROSITE" id="PS50977"/>
    </source>
</evidence>
<dbReference type="EMBL" id="JAQSVD010000003">
    <property type="protein sequence ID" value="MDE1470205.1"/>
    <property type="molecule type" value="Genomic_DNA"/>
</dbReference>
<dbReference type="PRINTS" id="PR00455">
    <property type="entry name" value="HTHTETR"/>
</dbReference>
<dbReference type="InterPro" id="IPR001647">
    <property type="entry name" value="HTH_TetR"/>
</dbReference>